<dbReference type="GO" id="GO:0004643">
    <property type="term" value="F:phosphoribosylaminoimidazolecarboxamide formyltransferase activity"/>
    <property type="evidence" value="ECO:0007669"/>
    <property type="project" value="UniProtKB-UniRule"/>
</dbReference>
<dbReference type="GO" id="GO:0006189">
    <property type="term" value="P:'de novo' IMP biosynthetic process"/>
    <property type="evidence" value="ECO:0007669"/>
    <property type="project" value="UniProtKB-UniRule"/>
</dbReference>
<sequence length="509" mass="54350">MNKLRVLVSVADKEGIVEFCRAVEPKVGEYIASGGTGAVLRGAGLPVTSIEDLGAHAEMLDGRVKTLQPQIHGGILARRDAAHLAELETNNIRAIDVVVVNLYPFEETVARGHVTPEEAIEQIDIGGVALLRAAAKNYEHVTVVSDPADYPRVAAGLLDGGVDAPLRRSLAVDAFRRTTAYDRTIADWLAGNGLGDDTGLPQTMDLHLELLQECRYGENPHQAGGYYGSPGTDLPFVQLHGKAMSFNNWQDLDAAWQSVGSFSDPAISIVKHGNPCGLATAPSLETAWKQALASDPISAFGCVVAANRSMDLATADRIGSMFVDVVVAPDWEPDALKRLQRKRNVRLLQARTDLQSDWQVSSAVGGYLVQESDRSADDLIPANWECATVQQPTESQLVSLGFAWHVARFVKSNAIVLAAGTATVGIGAGQMSRLDSVWLACRKAGDRSRGSVLASDAYFPFPDGLEAAAAAGVTAVVQPGGSLRDNQVVKAADDLGLVMMMTGRRHFLH</sequence>
<evidence type="ECO:0000313" key="12">
    <source>
        <dbReference type="EMBL" id="MYD89850.1"/>
    </source>
</evidence>
<evidence type="ECO:0000256" key="1">
    <source>
        <dbReference type="ARBA" id="ARBA00004844"/>
    </source>
</evidence>
<comment type="pathway">
    <text evidence="1 10">Purine metabolism; IMP biosynthesis via de novo pathway; IMP from 5-formamido-1-(5-phospho-D-ribosyl)imidazole-4-carboxamide: step 1/1.</text>
</comment>
<dbReference type="CDD" id="cd01421">
    <property type="entry name" value="IMPCH"/>
    <property type="match status" value="1"/>
</dbReference>
<dbReference type="GO" id="GO:0005829">
    <property type="term" value="C:cytosol"/>
    <property type="evidence" value="ECO:0007669"/>
    <property type="project" value="TreeGrafter"/>
</dbReference>
<comment type="pathway">
    <text evidence="2 10">Purine metabolism; IMP biosynthesis via de novo pathway; 5-formamido-1-(5-phospho-D-ribosyl)imidazole-4-carboxamide from 5-amino-1-(5-phospho-D-ribosyl)imidazole-4-carboxamide (10-formyl THF route): step 1/1.</text>
</comment>
<keyword evidence="6 10" id="KW-0378">Hydrolase</keyword>
<keyword evidence="5 10" id="KW-0658">Purine biosynthesis</keyword>
<evidence type="ECO:0000256" key="3">
    <source>
        <dbReference type="ARBA" id="ARBA00007667"/>
    </source>
</evidence>
<reference evidence="12" key="1">
    <citation type="submission" date="2019-09" db="EMBL/GenBank/DDBJ databases">
        <title>Characterisation of the sponge microbiome using genome-centric metagenomics.</title>
        <authorList>
            <person name="Engelberts J.P."/>
            <person name="Robbins S.J."/>
            <person name="De Goeij J.M."/>
            <person name="Aranda M."/>
            <person name="Bell S.C."/>
            <person name="Webster N.S."/>
        </authorList>
    </citation>
    <scope>NUCLEOTIDE SEQUENCE</scope>
    <source>
        <strain evidence="12">SB0662_bin_9</strain>
    </source>
</reference>
<dbReference type="FunFam" id="3.40.140.20:FF:000001">
    <property type="entry name" value="Bifunctional purine biosynthesis protein PurH"/>
    <property type="match status" value="1"/>
</dbReference>
<feature type="domain" description="MGS-like" evidence="11">
    <location>
        <begin position="1"/>
        <end position="145"/>
    </location>
</feature>
<evidence type="ECO:0000256" key="9">
    <source>
        <dbReference type="ARBA" id="ARBA00050687"/>
    </source>
</evidence>
<dbReference type="InterPro" id="IPR002695">
    <property type="entry name" value="PurH-like"/>
</dbReference>
<evidence type="ECO:0000256" key="10">
    <source>
        <dbReference type="HAMAP-Rule" id="MF_00139"/>
    </source>
</evidence>
<organism evidence="12">
    <name type="scientific">Caldilineaceae bacterium SB0662_bin_9</name>
    <dbReference type="NCBI Taxonomy" id="2605258"/>
    <lineage>
        <taxon>Bacteria</taxon>
        <taxon>Bacillati</taxon>
        <taxon>Chloroflexota</taxon>
        <taxon>Caldilineae</taxon>
        <taxon>Caldilineales</taxon>
        <taxon>Caldilineaceae</taxon>
    </lineage>
</organism>
<comment type="caution">
    <text evidence="12">The sequence shown here is derived from an EMBL/GenBank/DDBJ whole genome shotgun (WGS) entry which is preliminary data.</text>
</comment>
<evidence type="ECO:0000259" key="11">
    <source>
        <dbReference type="PROSITE" id="PS51855"/>
    </source>
</evidence>
<dbReference type="NCBIfam" id="NF002049">
    <property type="entry name" value="PRK00881.1"/>
    <property type="match status" value="1"/>
</dbReference>
<dbReference type="SUPFAM" id="SSF53927">
    <property type="entry name" value="Cytidine deaminase-like"/>
    <property type="match status" value="1"/>
</dbReference>
<comment type="catalytic activity">
    <reaction evidence="9 10">
        <text>IMP + H2O = 5-formamido-1-(5-phospho-D-ribosyl)imidazole-4-carboxamide</text>
        <dbReference type="Rhea" id="RHEA:18445"/>
        <dbReference type="ChEBI" id="CHEBI:15377"/>
        <dbReference type="ChEBI" id="CHEBI:58053"/>
        <dbReference type="ChEBI" id="CHEBI:58467"/>
        <dbReference type="EC" id="3.5.4.10"/>
    </reaction>
</comment>
<protein>
    <recommendedName>
        <fullName evidence="10">Bifunctional purine biosynthesis protein PurH</fullName>
    </recommendedName>
    <domain>
        <recommendedName>
            <fullName evidence="10">Phosphoribosylaminoimidazolecarboxamide formyltransferase</fullName>
            <ecNumber evidence="10">2.1.2.3</ecNumber>
        </recommendedName>
        <alternativeName>
            <fullName evidence="10">AICAR transformylase</fullName>
        </alternativeName>
    </domain>
    <domain>
        <recommendedName>
            <fullName evidence="10">IMP cyclohydrolase</fullName>
            <ecNumber evidence="10">3.5.4.10</ecNumber>
        </recommendedName>
        <alternativeName>
            <fullName evidence="10">ATIC</fullName>
        </alternativeName>
        <alternativeName>
            <fullName evidence="10">IMP synthase</fullName>
        </alternativeName>
        <alternativeName>
            <fullName evidence="10">Inosinicase</fullName>
        </alternativeName>
    </domain>
</protein>
<dbReference type="SMART" id="SM00851">
    <property type="entry name" value="MGS"/>
    <property type="match status" value="1"/>
</dbReference>
<name>A0A6B1DQH0_9CHLR</name>
<dbReference type="FunFam" id="3.40.50.1380:FF:000001">
    <property type="entry name" value="Bifunctional purine biosynthesis protein PurH"/>
    <property type="match status" value="1"/>
</dbReference>
<dbReference type="InterPro" id="IPR011607">
    <property type="entry name" value="MGS-like_dom"/>
</dbReference>
<dbReference type="NCBIfam" id="TIGR00355">
    <property type="entry name" value="purH"/>
    <property type="match status" value="1"/>
</dbReference>
<dbReference type="GO" id="GO:0003937">
    <property type="term" value="F:IMP cyclohydrolase activity"/>
    <property type="evidence" value="ECO:0007669"/>
    <property type="project" value="UniProtKB-UniRule"/>
</dbReference>
<evidence type="ECO:0000256" key="5">
    <source>
        <dbReference type="ARBA" id="ARBA00022755"/>
    </source>
</evidence>
<proteinExistence type="inferred from homology"/>
<dbReference type="SMART" id="SM00798">
    <property type="entry name" value="AICARFT_IMPCHas"/>
    <property type="match status" value="1"/>
</dbReference>
<dbReference type="EC" id="3.5.4.10" evidence="10"/>
<dbReference type="Pfam" id="PF01808">
    <property type="entry name" value="AICARFT_IMPCHas"/>
    <property type="match status" value="1"/>
</dbReference>
<comment type="catalytic activity">
    <reaction evidence="8 10">
        <text>(6R)-10-formyltetrahydrofolate + 5-amino-1-(5-phospho-beta-D-ribosyl)imidazole-4-carboxamide = 5-formamido-1-(5-phospho-D-ribosyl)imidazole-4-carboxamide + (6S)-5,6,7,8-tetrahydrofolate</text>
        <dbReference type="Rhea" id="RHEA:22192"/>
        <dbReference type="ChEBI" id="CHEBI:57453"/>
        <dbReference type="ChEBI" id="CHEBI:58467"/>
        <dbReference type="ChEBI" id="CHEBI:58475"/>
        <dbReference type="ChEBI" id="CHEBI:195366"/>
        <dbReference type="EC" id="2.1.2.3"/>
    </reaction>
</comment>
<evidence type="ECO:0000256" key="8">
    <source>
        <dbReference type="ARBA" id="ARBA00050488"/>
    </source>
</evidence>
<dbReference type="HAMAP" id="MF_00139">
    <property type="entry name" value="PurH"/>
    <property type="match status" value="1"/>
</dbReference>
<evidence type="ECO:0000256" key="2">
    <source>
        <dbReference type="ARBA" id="ARBA00004954"/>
    </source>
</evidence>
<evidence type="ECO:0000256" key="7">
    <source>
        <dbReference type="ARBA" id="ARBA00023268"/>
    </source>
</evidence>
<dbReference type="PANTHER" id="PTHR11692">
    <property type="entry name" value="BIFUNCTIONAL PURINE BIOSYNTHESIS PROTEIN PURH"/>
    <property type="match status" value="1"/>
</dbReference>
<keyword evidence="4 10" id="KW-0808">Transferase</keyword>
<dbReference type="InterPro" id="IPR036914">
    <property type="entry name" value="MGS-like_dom_sf"/>
</dbReference>
<comment type="similarity">
    <text evidence="3 10">Belongs to the PurH family.</text>
</comment>
<dbReference type="SUPFAM" id="SSF52335">
    <property type="entry name" value="Methylglyoxal synthase-like"/>
    <property type="match status" value="1"/>
</dbReference>
<dbReference type="Gene3D" id="3.40.50.1380">
    <property type="entry name" value="Methylglyoxal synthase-like domain"/>
    <property type="match status" value="1"/>
</dbReference>
<dbReference type="PROSITE" id="PS51855">
    <property type="entry name" value="MGS"/>
    <property type="match status" value="1"/>
</dbReference>
<dbReference type="PANTHER" id="PTHR11692:SF0">
    <property type="entry name" value="BIFUNCTIONAL PURINE BIOSYNTHESIS PROTEIN ATIC"/>
    <property type="match status" value="1"/>
</dbReference>
<evidence type="ECO:0000256" key="6">
    <source>
        <dbReference type="ARBA" id="ARBA00022801"/>
    </source>
</evidence>
<dbReference type="InterPro" id="IPR016193">
    <property type="entry name" value="Cytidine_deaminase-like"/>
</dbReference>
<dbReference type="Gene3D" id="3.40.140.20">
    <property type="match status" value="2"/>
</dbReference>
<accession>A0A6B1DQH0</accession>
<dbReference type="EC" id="2.1.2.3" evidence="10"/>
<dbReference type="UniPathway" id="UPA00074">
    <property type="reaction ID" value="UER00133"/>
</dbReference>
<dbReference type="AlphaFoldDB" id="A0A6B1DQH0"/>
<dbReference type="EMBL" id="VXPY01000037">
    <property type="protein sequence ID" value="MYD89850.1"/>
    <property type="molecule type" value="Genomic_DNA"/>
</dbReference>
<gene>
    <name evidence="10 12" type="primary">purH</name>
    <name evidence="12" type="ORF">F4Y08_05845</name>
</gene>
<evidence type="ECO:0000256" key="4">
    <source>
        <dbReference type="ARBA" id="ARBA00022679"/>
    </source>
</evidence>
<dbReference type="InterPro" id="IPR024051">
    <property type="entry name" value="AICAR_Tfase_dup_dom_sf"/>
</dbReference>
<keyword evidence="7 10" id="KW-0511">Multifunctional enzyme</keyword>
<dbReference type="PIRSF" id="PIRSF000414">
    <property type="entry name" value="AICARFT_IMPCHas"/>
    <property type="match status" value="1"/>
</dbReference>
<comment type="domain">
    <text evidence="10">The IMP cyclohydrolase activity resides in the N-terminal region.</text>
</comment>
<dbReference type="Pfam" id="PF02142">
    <property type="entry name" value="MGS"/>
    <property type="match status" value="1"/>
</dbReference>